<protein>
    <submittedName>
        <fullName evidence="1">Uncharacterized protein</fullName>
    </submittedName>
</protein>
<dbReference type="Proteomes" id="UP000198853">
    <property type="component" value="Unassembled WGS sequence"/>
</dbReference>
<proteinExistence type="predicted"/>
<evidence type="ECO:0000313" key="1">
    <source>
        <dbReference type="EMBL" id="SDJ20185.1"/>
    </source>
</evidence>
<reference evidence="1 2" key="1">
    <citation type="submission" date="2016-10" db="EMBL/GenBank/DDBJ databases">
        <authorList>
            <person name="de Groot N.N."/>
        </authorList>
    </citation>
    <scope>NUCLEOTIDE SEQUENCE [LARGE SCALE GENOMIC DNA]</scope>
    <source>
        <strain evidence="1 2">DSM 21771</strain>
    </source>
</reference>
<name>A0A1G8RUN6_9BACI</name>
<dbReference type="AlphaFoldDB" id="A0A1G8RUN6"/>
<evidence type="ECO:0000313" key="2">
    <source>
        <dbReference type="Proteomes" id="UP000198853"/>
    </source>
</evidence>
<organism evidence="1 2">
    <name type="scientific">Natribacillus halophilus</name>
    <dbReference type="NCBI Taxonomy" id="549003"/>
    <lineage>
        <taxon>Bacteria</taxon>
        <taxon>Bacillati</taxon>
        <taxon>Bacillota</taxon>
        <taxon>Bacilli</taxon>
        <taxon>Bacillales</taxon>
        <taxon>Bacillaceae</taxon>
        <taxon>Natribacillus</taxon>
    </lineage>
</organism>
<sequence length="86" mass="10016">MEFNTVQVYVCVDCNDEVEFLSHQIHESCIMCGSRDIYVESEYPKIPEKMISDVEGIFDYFLNKGFSIRDIESVLKEAIEVEAQIR</sequence>
<gene>
    <name evidence="1" type="ORF">SAMN04488123_12036</name>
</gene>
<dbReference type="EMBL" id="FNEN01000020">
    <property type="protein sequence ID" value="SDJ20185.1"/>
    <property type="molecule type" value="Genomic_DNA"/>
</dbReference>
<accession>A0A1G8RUN6</accession>
<keyword evidence="2" id="KW-1185">Reference proteome</keyword>
<dbReference type="RefSeq" id="WP_090399678.1">
    <property type="nucleotide sequence ID" value="NZ_FNEN01000020.1"/>
</dbReference>